<reference evidence="2 3" key="1">
    <citation type="journal article" date="2014" name="BMC Genomics">
        <title>Comparison of environmental and isolate Sulfobacillus genomes reveals diverse carbon, sulfur, nitrogen, and hydrogen metabolisms.</title>
        <authorList>
            <person name="Justice N.B."/>
            <person name="Norman A."/>
            <person name="Brown C.T."/>
            <person name="Singh A."/>
            <person name="Thomas B.C."/>
            <person name="Banfield J.F."/>
        </authorList>
    </citation>
    <scope>NUCLEOTIDE SEQUENCE [LARGE SCALE GENOMIC DNA]</scope>
    <source>
        <strain evidence="2">AMDSBA5</strain>
    </source>
</reference>
<gene>
    <name evidence="2" type="ORF">C7B47_04795</name>
</gene>
<comment type="caution">
    <text evidence="2">The sequence shown here is derived from an EMBL/GenBank/DDBJ whole genome shotgun (WGS) entry which is preliminary data.</text>
</comment>
<accession>A0A2T2X1Z7</accession>
<keyword evidence="1" id="KW-0175">Coiled coil</keyword>
<dbReference type="EMBL" id="PXYX01000006">
    <property type="protein sequence ID" value="PSR28488.1"/>
    <property type="molecule type" value="Genomic_DNA"/>
</dbReference>
<sequence>MGTDNQKVLVYIGRIAQQNPLIQTIIGYLMADPSRTRFVYQLKDEYALSMAMSIHRRIEIPLAPWQGFIRGVPVPDPLTWIQAAQDFKGQLIMVRISTDDPVLLQLLNTLLKDEKAQEYRNQLLDRMESVRKELDRALDLYNEVRHIMEIDHERQPELIKFLAMAEDQMQGMGQELKTLKAHLENTQSSSWPEGSDE</sequence>
<dbReference type="AlphaFoldDB" id="A0A2T2X1Z7"/>
<name>A0A2T2X1Z7_SULTH</name>
<evidence type="ECO:0000313" key="3">
    <source>
        <dbReference type="Proteomes" id="UP000242705"/>
    </source>
</evidence>
<dbReference type="Proteomes" id="UP000242705">
    <property type="component" value="Unassembled WGS sequence"/>
</dbReference>
<protein>
    <submittedName>
        <fullName evidence="2">Uncharacterized protein</fullName>
    </submittedName>
</protein>
<evidence type="ECO:0000256" key="1">
    <source>
        <dbReference type="SAM" id="Coils"/>
    </source>
</evidence>
<organism evidence="2 3">
    <name type="scientific">Sulfobacillus thermosulfidooxidans</name>
    <dbReference type="NCBI Taxonomy" id="28034"/>
    <lineage>
        <taxon>Bacteria</taxon>
        <taxon>Bacillati</taxon>
        <taxon>Bacillota</taxon>
        <taxon>Clostridia</taxon>
        <taxon>Eubacteriales</taxon>
        <taxon>Clostridiales Family XVII. Incertae Sedis</taxon>
        <taxon>Sulfobacillus</taxon>
    </lineage>
</organism>
<evidence type="ECO:0000313" key="2">
    <source>
        <dbReference type="EMBL" id="PSR28488.1"/>
    </source>
</evidence>
<proteinExistence type="predicted"/>
<feature type="coiled-coil region" evidence="1">
    <location>
        <begin position="120"/>
        <end position="182"/>
    </location>
</feature>